<feature type="domain" description="Ryanodine receptor Ryr" evidence="1">
    <location>
        <begin position="414"/>
        <end position="478"/>
    </location>
</feature>
<accession>A0A918PIA2</accession>
<dbReference type="EMBL" id="BMZA01000011">
    <property type="protein sequence ID" value="GGZ10141.1"/>
    <property type="molecule type" value="Genomic_DNA"/>
</dbReference>
<evidence type="ECO:0000259" key="1">
    <source>
        <dbReference type="Pfam" id="PF02026"/>
    </source>
</evidence>
<reference evidence="2" key="1">
    <citation type="journal article" date="2014" name="Int. J. Syst. Evol. Microbiol.">
        <title>Complete genome sequence of Corynebacterium casei LMG S-19264T (=DSM 44701T), isolated from a smear-ripened cheese.</title>
        <authorList>
            <consortium name="US DOE Joint Genome Institute (JGI-PGF)"/>
            <person name="Walter F."/>
            <person name="Albersmeier A."/>
            <person name="Kalinowski J."/>
            <person name="Ruckert C."/>
        </authorList>
    </citation>
    <scope>NUCLEOTIDE SEQUENCE</scope>
    <source>
        <strain evidence="2">KCTC 32255</strain>
    </source>
</reference>
<name>A0A918PIA2_9SPHN</name>
<proteinExistence type="predicted"/>
<dbReference type="AlphaFoldDB" id="A0A918PIA2"/>
<dbReference type="Gene3D" id="3.40.50.720">
    <property type="entry name" value="NAD(P)-binding Rossmann-like Domain"/>
    <property type="match status" value="1"/>
</dbReference>
<evidence type="ECO:0000313" key="2">
    <source>
        <dbReference type="EMBL" id="GGZ10141.1"/>
    </source>
</evidence>
<dbReference type="InterPro" id="IPR003032">
    <property type="entry name" value="Ryanodine_rcpt"/>
</dbReference>
<sequence length="622" mass="66977">MAAHAPDAGRSWRWPATRAWLALRAPLRLPLIRQRGDHLVVVGSGMLARLIVRAELAAGGSVVLWADPADPAWARAAAGAGAAVVPLDDAEHTVTRLGLDRARAVLLLSDDDDRDIDLAGLVLAQAARSRPAGDPLAVIAGASGEPARERLRALAADVPRAIASARAIALDDLAARQVFIDHPLDRFRHHGRKERVVFLLGGSAALLRYARRMAAGGHFRDGARPRLIFAGPLDGQADVPPGALVEPLPDGAEGFAQLVARHGDPVLVGIDCAKASDAMALAHAVTEHYRAADRPAPPVLARVAEAEAEGQWPDSAMLRRFGTLEQFARPDMLLQERHDALARSIHEFYLEGRLTDGERIGSRASLEEWDDLPESFRDDNRLVADCYELKLRDLGARVIEAAGTPLQLAPGELEDMARAEHERWMAAKLADGWFYAATRDDDRRLHPDIVPYDALHDRIKDLDREQVRVMLRLLARSGRCPQRALLIAIEPGADPATTSTLAAMEQVIAAIQVHYPDRVPILSGRLDDAGSRALLMAWPGAVRVVVTGNADRLLSVMPADEAQAAHALLLRADSVIGVDPPGDPLTVLRAGAELAIVIGAAQTPLPAVRIEARSGKVSTPWS</sequence>
<dbReference type="Pfam" id="PF02026">
    <property type="entry name" value="RyR"/>
    <property type="match status" value="1"/>
</dbReference>
<protein>
    <recommendedName>
        <fullName evidence="1">Ryanodine receptor Ryr domain-containing protein</fullName>
    </recommendedName>
</protein>
<comment type="caution">
    <text evidence="2">The sequence shown here is derived from an EMBL/GenBank/DDBJ whole genome shotgun (WGS) entry which is preliminary data.</text>
</comment>
<keyword evidence="3" id="KW-1185">Reference proteome</keyword>
<dbReference type="Gene3D" id="6.20.350.10">
    <property type="match status" value="1"/>
</dbReference>
<evidence type="ECO:0000313" key="3">
    <source>
        <dbReference type="Proteomes" id="UP000648075"/>
    </source>
</evidence>
<organism evidence="2 3">
    <name type="scientific">Novosphingobium colocasiae</name>
    <dbReference type="NCBI Taxonomy" id="1256513"/>
    <lineage>
        <taxon>Bacteria</taxon>
        <taxon>Pseudomonadati</taxon>
        <taxon>Pseudomonadota</taxon>
        <taxon>Alphaproteobacteria</taxon>
        <taxon>Sphingomonadales</taxon>
        <taxon>Sphingomonadaceae</taxon>
        <taxon>Novosphingobium</taxon>
    </lineage>
</organism>
<reference evidence="2" key="2">
    <citation type="submission" date="2020-09" db="EMBL/GenBank/DDBJ databases">
        <authorList>
            <person name="Sun Q."/>
            <person name="Kim S."/>
        </authorList>
    </citation>
    <scope>NUCLEOTIDE SEQUENCE</scope>
    <source>
        <strain evidence="2">KCTC 32255</strain>
    </source>
</reference>
<dbReference type="RefSeq" id="WP_189621680.1">
    <property type="nucleotide sequence ID" value="NZ_BMZA01000011.1"/>
</dbReference>
<dbReference type="Proteomes" id="UP000648075">
    <property type="component" value="Unassembled WGS sequence"/>
</dbReference>
<gene>
    <name evidence="2" type="ORF">GCM10011614_26300</name>
</gene>